<dbReference type="EMBL" id="QKYT01000478">
    <property type="protein sequence ID" value="RIA84633.1"/>
    <property type="molecule type" value="Genomic_DNA"/>
</dbReference>
<organism evidence="1 2">
    <name type="scientific">Glomus cerebriforme</name>
    <dbReference type="NCBI Taxonomy" id="658196"/>
    <lineage>
        <taxon>Eukaryota</taxon>
        <taxon>Fungi</taxon>
        <taxon>Fungi incertae sedis</taxon>
        <taxon>Mucoromycota</taxon>
        <taxon>Glomeromycotina</taxon>
        <taxon>Glomeromycetes</taxon>
        <taxon>Glomerales</taxon>
        <taxon>Glomeraceae</taxon>
        <taxon>Glomus</taxon>
    </lineage>
</organism>
<accession>A0A397SEH7</accession>
<gene>
    <name evidence="1" type="ORF">C1645_831962</name>
</gene>
<name>A0A397SEH7_9GLOM</name>
<sequence length="99" mass="11819">MTTPWNEYQGFTGQKNIDLKSKNIKDMNTTITGQQKDFNPFDLDFYELCPTIKQYVKVSEREQLKDQDWIIELTSENVKVMFDPVIERILHLIRSQLYN</sequence>
<evidence type="ECO:0000313" key="1">
    <source>
        <dbReference type="EMBL" id="RIA84633.1"/>
    </source>
</evidence>
<protein>
    <submittedName>
        <fullName evidence="1">Uncharacterized protein</fullName>
    </submittedName>
</protein>
<dbReference type="OrthoDB" id="2963168at2759"/>
<evidence type="ECO:0000313" key="2">
    <source>
        <dbReference type="Proteomes" id="UP000265703"/>
    </source>
</evidence>
<dbReference type="Proteomes" id="UP000265703">
    <property type="component" value="Unassembled WGS sequence"/>
</dbReference>
<reference evidence="1 2" key="1">
    <citation type="submission" date="2018-06" db="EMBL/GenBank/DDBJ databases">
        <title>Comparative genomics reveals the genomic features of Rhizophagus irregularis, R. cerebriforme, R. diaphanum and Gigaspora rosea, and their symbiotic lifestyle signature.</title>
        <authorList>
            <person name="Morin E."/>
            <person name="San Clemente H."/>
            <person name="Chen E.C.H."/>
            <person name="De La Providencia I."/>
            <person name="Hainaut M."/>
            <person name="Kuo A."/>
            <person name="Kohler A."/>
            <person name="Murat C."/>
            <person name="Tang N."/>
            <person name="Roy S."/>
            <person name="Loubradou J."/>
            <person name="Henrissat B."/>
            <person name="Grigoriev I.V."/>
            <person name="Corradi N."/>
            <person name="Roux C."/>
            <person name="Martin F.M."/>
        </authorList>
    </citation>
    <scope>NUCLEOTIDE SEQUENCE [LARGE SCALE GENOMIC DNA]</scope>
    <source>
        <strain evidence="1 2">DAOM 227022</strain>
    </source>
</reference>
<proteinExistence type="predicted"/>
<keyword evidence="2" id="KW-1185">Reference proteome</keyword>
<dbReference type="AlphaFoldDB" id="A0A397SEH7"/>
<dbReference type="STRING" id="658196.A0A397SEH7"/>
<comment type="caution">
    <text evidence="1">The sequence shown here is derived from an EMBL/GenBank/DDBJ whole genome shotgun (WGS) entry which is preliminary data.</text>
</comment>